<protein>
    <submittedName>
        <fullName evidence="1">Uncharacterized protein</fullName>
    </submittedName>
</protein>
<accession>A0AB34JFD8</accession>
<comment type="caution">
    <text evidence="1">The sequence shown here is derived from an EMBL/GenBank/DDBJ whole genome shotgun (WGS) entry which is preliminary data.</text>
</comment>
<organism evidence="1 2">
    <name type="scientific">Prymnesium parvum</name>
    <name type="common">Toxic golden alga</name>
    <dbReference type="NCBI Taxonomy" id="97485"/>
    <lineage>
        <taxon>Eukaryota</taxon>
        <taxon>Haptista</taxon>
        <taxon>Haptophyta</taxon>
        <taxon>Prymnesiophyceae</taxon>
        <taxon>Prymnesiales</taxon>
        <taxon>Prymnesiaceae</taxon>
        <taxon>Prymnesium</taxon>
    </lineage>
</organism>
<dbReference type="EMBL" id="JBGBPQ010000008">
    <property type="protein sequence ID" value="KAL1520316.1"/>
    <property type="molecule type" value="Genomic_DNA"/>
</dbReference>
<evidence type="ECO:0000313" key="2">
    <source>
        <dbReference type="Proteomes" id="UP001515480"/>
    </source>
</evidence>
<name>A0AB34JFD8_PRYPA</name>
<sequence length="206" mass="23401">MRTIGLSWTEWKTPWSASDDENVAECPAPQMQRKSFKALGTPTVQAAALSSDRTDLSAEEVLNRARLKRAELEAAGEIDWVCDRQPHAVGQGPTPDRNLVGKTLEVRWRYHHKDTGKPVYIWCEGEVVQIADGESDRQTPRCKKLLPAGAVRIKWPADVEYDEAESYVWSVLKPSAFNKDVHLGWRYAGCELKRMEAAHCKRKRQK</sequence>
<evidence type="ECO:0000313" key="1">
    <source>
        <dbReference type="EMBL" id="KAL1520316.1"/>
    </source>
</evidence>
<gene>
    <name evidence="1" type="ORF">AB1Y20_021907</name>
</gene>
<keyword evidence="2" id="KW-1185">Reference proteome</keyword>
<dbReference type="Proteomes" id="UP001515480">
    <property type="component" value="Unassembled WGS sequence"/>
</dbReference>
<reference evidence="1 2" key="1">
    <citation type="journal article" date="2024" name="Science">
        <title>Giant polyketide synthase enzymes in the biosynthesis of giant marine polyether toxins.</title>
        <authorList>
            <person name="Fallon T.R."/>
            <person name="Shende V.V."/>
            <person name="Wierzbicki I.H."/>
            <person name="Pendleton A.L."/>
            <person name="Watervoot N.F."/>
            <person name="Auber R.P."/>
            <person name="Gonzalez D.J."/>
            <person name="Wisecaver J.H."/>
            <person name="Moore B.S."/>
        </authorList>
    </citation>
    <scope>NUCLEOTIDE SEQUENCE [LARGE SCALE GENOMIC DNA]</scope>
    <source>
        <strain evidence="1 2">12B1</strain>
    </source>
</reference>
<dbReference type="AlphaFoldDB" id="A0AB34JFD8"/>
<proteinExistence type="predicted"/>